<organism evidence="2 3">
    <name type="scientific">Zymoseptoria tritici (strain ST99CH_3D7)</name>
    <dbReference type="NCBI Taxonomy" id="1276538"/>
    <lineage>
        <taxon>Eukaryota</taxon>
        <taxon>Fungi</taxon>
        <taxon>Dikarya</taxon>
        <taxon>Ascomycota</taxon>
        <taxon>Pezizomycotina</taxon>
        <taxon>Dothideomycetes</taxon>
        <taxon>Dothideomycetidae</taxon>
        <taxon>Mycosphaerellales</taxon>
        <taxon>Mycosphaerellaceae</taxon>
        <taxon>Zymoseptoria</taxon>
    </lineage>
</organism>
<feature type="signal peptide" evidence="1">
    <location>
        <begin position="1"/>
        <end position="19"/>
    </location>
</feature>
<evidence type="ECO:0000313" key="3">
    <source>
        <dbReference type="Proteomes" id="UP000215127"/>
    </source>
</evidence>
<sequence>MHFSKLAVILVACVASSDAQYISCTLKTRNPNGVCRFASGRRGCSPGTKCAGEGHPCANSQGVIICNI</sequence>
<evidence type="ECO:0000256" key="1">
    <source>
        <dbReference type="SAM" id="SignalP"/>
    </source>
</evidence>
<name>A0A1X7RI02_ZYMT9</name>
<keyword evidence="1" id="KW-0732">Signal</keyword>
<reference evidence="2 3" key="1">
    <citation type="submission" date="2016-06" db="EMBL/GenBank/DDBJ databases">
        <authorList>
            <person name="Kjaerup R.B."/>
            <person name="Dalgaard T.S."/>
            <person name="Juul-Madsen H.R."/>
        </authorList>
    </citation>
    <scope>NUCLEOTIDE SEQUENCE [LARGE SCALE GENOMIC DNA]</scope>
</reference>
<gene>
    <name evidence="2" type="ORF">ZT3D7_G2200</name>
</gene>
<protein>
    <submittedName>
        <fullName evidence="2">Uncharacterized protein</fullName>
    </submittedName>
</protein>
<feature type="chain" id="PRO_5012575534" evidence="1">
    <location>
        <begin position="20"/>
        <end position="68"/>
    </location>
</feature>
<accession>A0A1X7RI02</accession>
<dbReference type="EMBL" id="LT853692">
    <property type="protein sequence ID" value="SMQ47053.1"/>
    <property type="molecule type" value="Genomic_DNA"/>
</dbReference>
<dbReference type="Proteomes" id="UP000215127">
    <property type="component" value="Chromosome 1"/>
</dbReference>
<keyword evidence="3" id="KW-1185">Reference proteome</keyword>
<dbReference type="AlphaFoldDB" id="A0A1X7RI02"/>
<proteinExistence type="predicted"/>
<evidence type="ECO:0000313" key="2">
    <source>
        <dbReference type="EMBL" id="SMQ47053.1"/>
    </source>
</evidence>